<organism evidence="2">
    <name type="scientific">Trepomonas sp. PC1</name>
    <dbReference type="NCBI Taxonomy" id="1076344"/>
    <lineage>
        <taxon>Eukaryota</taxon>
        <taxon>Metamonada</taxon>
        <taxon>Diplomonadida</taxon>
        <taxon>Hexamitidae</taxon>
        <taxon>Hexamitinae</taxon>
        <taxon>Trepomonas</taxon>
    </lineage>
</organism>
<keyword evidence="1" id="KW-0175">Coiled coil</keyword>
<evidence type="ECO:0000313" key="2">
    <source>
        <dbReference type="EMBL" id="JAP95965.1"/>
    </source>
</evidence>
<accession>A0A146KK31</accession>
<proteinExistence type="predicted"/>
<gene>
    <name evidence="2" type="ORF">TPC1_10859</name>
</gene>
<feature type="coiled-coil region" evidence="1">
    <location>
        <begin position="90"/>
        <end position="338"/>
    </location>
</feature>
<reference evidence="2" key="1">
    <citation type="submission" date="2015-07" db="EMBL/GenBank/DDBJ databases">
        <title>Adaptation to a free-living lifestyle via gene acquisitions in the diplomonad Trepomonas sp. PC1.</title>
        <authorList>
            <person name="Xu F."/>
            <person name="Jerlstrom-Hultqvist J."/>
            <person name="Kolisko M."/>
            <person name="Simpson A.G.B."/>
            <person name="Roger A.J."/>
            <person name="Svard S.G."/>
            <person name="Andersson J.O."/>
        </authorList>
    </citation>
    <scope>NUCLEOTIDE SEQUENCE</scope>
    <source>
        <strain evidence="2">PC1</strain>
    </source>
</reference>
<name>A0A146KK31_9EUKA</name>
<evidence type="ECO:0000256" key="1">
    <source>
        <dbReference type="SAM" id="Coils"/>
    </source>
</evidence>
<feature type="non-terminal residue" evidence="2">
    <location>
        <position position="1"/>
    </location>
</feature>
<dbReference type="EMBL" id="GDID01000641">
    <property type="protein sequence ID" value="JAP95965.1"/>
    <property type="molecule type" value="Transcribed_RNA"/>
</dbReference>
<protein>
    <submittedName>
        <fullName evidence="2">Uncharacterized protein</fullName>
    </submittedName>
</protein>
<sequence length="574" mass="69563">ELLRTQKLTTQTQNTLLSSSQLKSPAHFTQSPTLKLPQISTQLLPASKLRHSKIPLQQRKMREQQILELTNLAHQVHENMVLEQQRVHEQQALEIKKEQEHARLEMLKREELLRTKLIEEDKVYQAQQRKKQEERLKMEEKLRQEQELERKRQEEIFLQIQLKEEQMRQKQLEEERQQQREAELLLQQKQRIAEEKLMLEQQQEENARIQAEELRKQSKMQREQRLQQIQLKQQEEDIMAKREQEKRRRHIEQQETLQRQIIMQQEEQRRLAEQRRAVFKEMDRLKLQKQEQIANIQKEELFQQQKEAELQQQQQKELDKLQREARLIDDQTQQLEIEDQDKLSQISTQRDSHKMFYRALKKQIDLIEVSSNEVFDPLQRCLMFNYEQKLNLQFQQIDTNKLTNAARLQFFVQQLQKLHESQIEHLLQVYEQQVQLKSPSTQQVKLIYQFELLLKPAVEFIRNIGDLQSHLEEASKLRQKIKILLVDKERDDQLLRQLVNKKIEECELYQNVLETLLTEQAERGNENLEGIQKVLLLNDEFVYQLKEVSGFQQFEFLCKRHDREVQSVQLSLLE</sequence>
<dbReference type="AlphaFoldDB" id="A0A146KK31"/>